<reference evidence="2 3" key="1">
    <citation type="submission" date="2018-07" db="EMBL/GenBank/DDBJ databases">
        <title>Genome sequence of Rhodococcus rhodnii ATCC 35071 from Rhodnius prolixus.</title>
        <authorList>
            <person name="Patel V."/>
            <person name="Vogel K.J."/>
        </authorList>
    </citation>
    <scope>NUCLEOTIDE SEQUENCE [LARGE SCALE GENOMIC DNA]</scope>
    <source>
        <strain evidence="2 3">ATCC 35071</strain>
    </source>
</reference>
<organism evidence="2 3">
    <name type="scientific">Rhodococcus rhodnii</name>
    <dbReference type="NCBI Taxonomy" id="38312"/>
    <lineage>
        <taxon>Bacteria</taxon>
        <taxon>Bacillati</taxon>
        <taxon>Actinomycetota</taxon>
        <taxon>Actinomycetes</taxon>
        <taxon>Mycobacteriales</taxon>
        <taxon>Nocardiaceae</taxon>
        <taxon>Rhodococcus</taxon>
    </lineage>
</organism>
<comment type="caution">
    <text evidence="2">The sequence shown here is derived from an EMBL/GenBank/DDBJ whole genome shotgun (WGS) entry which is preliminary data.</text>
</comment>
<dbReference type="RefSeq" id="WP_010838008.1">
    <property type="nucleotide sequence ID" value="NZ_QRCM01000001.1"/>
</dbReference>
<proteinExistence type="predicted"/>
<sequence>MTDSHDESRGDADTRAALVRVAADQAGFFTTAQALDAGYASTDLGDRILDGTWRRIDRDLYRLAGHPTSDLDEYAKWCAWFGGGAVVSHQSAAELYGLGHLYPRFIHLSTVLTPPSPTTALALHRRALAPEECQRLGGIRLTTPVRTVLDLAGGGISQELLDEVVGDGVAIARFRPDELQAAVATGAADVARRIEHALAACT</sequence>
<evidence type="ECO:0000313" key="3">
    <source>
        <dbReference type="Proteomes" id="UP000471120"/>
    </source>
</evidence>
<dbReference type="AlphaFoldDB" id="A0A6P2CGX0"/>
<gene>
    <name evidence="2" type="ORF">DW322_19740</name>
</gene>
<dbReference type="InterPro" id="IPR025159">
    <property type="entry name" value="AbiEi_N"/>
</dbReference>
<name>A0A6P2CGX0_9NOCA</name>
<evidence type="ECO:0000259" key="1">
    <source>
        <dbReference type="Pfam" id="PF13338"/>
    </source>
</evidence>
<evidence type="ECO:0000313" key="2">
    <source>
        <dbReference type="EMBL" id="TXG91999.1"/>
    </source>
</evidence>
<protein>
    <recommendedName>
        <fullName evidence="1">AbiEi antitoxin N-terminal domain-containing protein</fullName>
    </recommendedName>
</protein>
<accession>A0A6P2CGX0</accession>
<dbReference type="Proteomes" id="UP000471120">
    <property type="component" value="Unassembled WGS sequence"/>
</dbReference>
<dbReference type="Pfam" id="PF13338">
    <property type="entry name" value="AbiEi_4"/>
    <property type="match status" value="1"/>
</dbReference>
<dbReference type="EMBL" id="QRCM01000001">
    <property type="protein sequence ID" value="TXG91999.1"/>
    <property type="molecule type" value="Genomic_DNA"/>
</dbReference>
<feature type="domain" description="AbiEi antitoxin N-terminal" evidence="1">
    <location>
        <begin position="18"/>
        <end position="64"/>
    </location>
</feature>